<dbReference type="PROSITE" id="PS01326">
    <property type="entry name" value="DAP_EPIMERASE"/>
    <property type="match status" value="1"/>
</dbReference>
<dbReference type="InterPro" id="IPR001653">
    <property type="entry name" value="DAP_epimerase_DapF"/>
</dbReference>
<evidence type="ECO:0000313" key="11">
    <source>
        <dbReference type="Proteomes" id="UP000030185"/>
    </source>
</evidence>
<evidence type="ECO:0000256" key="6">
    <source>
        <dbReference type="ARBA" id="ARBA00023235"/>
    </source>
</evidence>
<dbReference type="Proteomes" id="UP000030185">
    <property type="component" value="Unassembled WGS sequence"/>
</dbReference>
<comment type="caution">
    <text evidence="8">Lacks conserved residue(s) required for the propagation of feature annotation.</text>
</comment>
<evidence type="ECO:0000256" key="5">
    <source>
        <dbReference type="ARBA" id="ARBA00023154"/>
    </source>
</evidence>
<dbReference type="GO" id="GO:0009089">
    <property type="term" value="P:lysine biosynthetic process via diaminopimelate"/>
    <property type="evidence" value="ECO:0007669"/>
    <property type="project" value="UniProtKB-UniRule"/>
</dbReference>
<feature type="binding site" evidence="8">
    <location>
        <begin position="198"/>
        <end position="199"/>
    </location>
    <ligand>
        <name>substrate</name>
    </ligand>
</feature>
<dbReference type="GO" id="GO:0005829">
    <property type="term" value="C:cytosol"/>
    <property type="evidence" value="ECO:0007669"/>
    <property type="project" value="TreeGrafter"/>
</dbReference>
<feature type="binding site" evidence="8">
    <location>
        <begin position="187"/>
        <end position="188"/>
    </location>
    <ligand>
        <name>substrate</name>
    </ligand>
</feature>
<feature type="active site" description="Proton acceptor" evidence="8">
    <location>
        <position position="197"/>
    </location>
</feature>
<protein>
    <recommendedName>
        <fullName evidence="3 8">Diaminopimelate epimerase</fullName>
        <shortName evidence="8">DAP epimerase</shortName>
        <ecNumber evidence="3 8">5.1.1.7</ecNumber>
    </recommendedName>
    <alternativeName>
        <fullName evidence="8">PLP-independent amino acid racemase</fullName>
    </alternativeName>
</protein>
<dbReference type="Pfam" id="PF01678">
    <property type="entry name" value="DAP_epimerase"/>
    <property type="match status" value="2"/>
</dbReference>
<feature type="binding site" evidence="8">
    <location>
        <position position="170"/>
    </location>
    <ligand>
        <name>substrate</name>
    </ligand>
</feature>
<dbReference type="Gene3D" id="3.10.310.10">
    <property type="entry name" value="Diaminopimelate Epimerase, Chain A, domain 1"/>
    <property type="match status" value="2"/>
</dbReference>
<feature type="binding site" evidence="8">
    <location>
        <position position="13"/>
    </location>
    <ligand>
        <name>substrate</name>
    </ligand>
</feature>
<dbReference type="eggNOG" id="COG0253">
    <property type="taxonomic scope" value="Bacteria"/>
</dbReference>
<dbReference type="InterPro" id="IPR018510">
    <property type="entry name" value="DAP_epimerase_AS"/>
</dbReference>
<dbReference type="SUPFAM" id="SSF54506">
    <property type="entry name" value="Diaminopimelate epimerase-like"/>
    <property type="match status" value="2"/>
</dbReference>
<dbReference type="EC" id="5.1.1.7" evidence="3 8"/>
<evidence type="ECO:0000313" key="10">
    <source>
        <dbReference type="EMBL" id="GAL84770.1"/>
    </source>
</evidence>
<evidence type="ECO:0000256" key="2">
    <source>
        <dbReference type="ARBA" id="ARBA00010219"/>
    </source>
</evidence>
<comment type="catalytic activity">
    <reaction evidence="7 8">
        <text>(2S,6S)-2,6-diaminopimelate = meso-2,6-diaminopimelate</text>
        <dbReference type="Rhea" id="RHEA:15393"/>
        <dbReference type="ChEBI" id="CHEBI:57609"/>
        <dbReference type="ChEBI" id="CHEBI:57791"/>
        <dbReference type="EC" id="5.1.1.7"/>
    </reaction>
</comment>
<evidence type="ECO:0000256" key="9">
    <source>
        <dbReference type="PROSITE-ProRule" id="PRU10125"/>
    </source>
</evidence>
<accession>A0A098LD00</accession>
<comment type="subcellular location">
    <subcellularLocation>
        <location evidence="8">Cytoplasm</location>
    </subcellularLocation>
</comment>
<dbReference type="RefSeq" id="WP_045462127.1">
    <property type="nucleotide sequence ID" value="NZ_BBLT01000003.1"/>
</dbReference>
<keyword evidence="6 8" id="KW-0413">Isomerase</keyword>
<dbReference type="OrthoDB" id="9805408at2"/>
<feature type="binding site" evidence="8">
    <location>
        <position position="65"/>
    </location>
    <ligand>
        <name>substrate</name>
    </ligand>
</feature>
<evidence type="ECO:0000256" key="3">
    <source>
        <dbReference type="ARBA" id="ARBA00013080"/>
    </source>
</evidence>
<dbReference type="NCBIfam" id="TIGR00652">
    <property type="entry name" value="DapF"/>
    <property type="match status" value="1"/>
</dbReference>
<keyword evidence="5 8" id="KW-0457">Lysine biosynthesis</keyword>
<proteinExistence type="inferred from homology"/>
<evidence type="ECO:0000256" key="8">
    <source>
        <dbReference type="HAMAP-Rule" id="MF_00197"/>
    </source>
</evidence>
<feature type="active site" evidence="9">
    <location>
        <position position="74"/>
    </location>
</feature>
<comment type="similarity">
    <text evidence="2 8">Belongs to the diaminopimelate epimerase family.</text>
</comment>
<dbReference type="AlphaFoldDB" id="A0A098LD00"/>
<feature type="active site" description="Proton donor" evidence="8">
    <location>
        <position position="74"/>
    </location>
</feature>
<organism evidence="10 11">
    <name type="scientific">Sporocytophaga myxococcoides</name>
    <dbReference type="NCBI Taxonomy" id="153721"/>
    <lineage>
        <taxon>Bacteria</taxon>
        <taxon>Pseudomonadati</taxon>
        <taxon>Bacteroidota</taxon>
        <taxon>Cytophagia</taxon>
        <taxon>Cytophagales</taxon>
        <taxon>Cytophagaceae</taxon>
        <taxon>Sporocytophaga</taxon>
    </lineage>
</organism>
<sequence length="256" mass="28687">MNLKFFKYQGTGNDFIMVDNRKKFFDTANTDLVKFLCDRRFGVGGDGFILLEEHPDYDFQMVYFNSDGNQSSMCGNGGRCIVQFASDMGVIGSETSFLAIDGPHDAYIKDGLVHLKMIDVDAVEEGNGFYFLNTGSPHYVQYVQKIKEFAVYDEGYKVRNNERFRKEGTNVNFIEKDGDRLWVRTYERGVEDETYSCGTGVTASALVASLQGMKSPVPVTTLGGDLSISFQKADKGYKDIYLIGPAKQVFEGIIKI</sequence>
<dbReference type="EMBL" id="BBLT01000003">
    <property type="protein sequence ID" value="GAL84770.1"/>
    <property type="molecule type" value="Genomic_DNA"/>
</dbReference>
<comment type="pathway">
    <text evidence="1 8">Amino-acid biosynthesis; L-lysine biosynthesis via DAP pathway; DL-2,6-diaminopimelate from LL-2,6-diaminopimelate: step 1/1.</text>
</comment>
<reference evidence="10 11" key="1">
    <citation type="submission" date="2014-09" db="EMBL/GenBank/DDBJ databases">
        <title>Sporocytophaga myxococcoides PG-01 genome sequencing.</title>
        <authorList>
            <person name="Liu L."/>
            <person name="Gao P.J."/>
            <person name="Chen G.J."/>
            <person name="Wang L.S."/>
        </authorList>
    </citation>
    <scope>NUCLEOTIDE SEQUENCE [LARGE SCALE GENOMIC DNA]</scope>
    <source>
        <strain evidence="10 11">PG-01</strain>
    </source>
</reference>
<evidence type="ECO:0000256" key="1">
    <source>
        <dbReference type="ARBA" id="ARBA00005196"/>
    </source>
</evidence>
<comment type="function">
    <text evidence="8">Catalyzes the stereoinversion of LL-2,6-diaminopimelate (L,L-DAP) to meso-diaminopimelate (meso-DAP), a precursor of L-lysine and an essential component of the bacterial peptidoglycan.</text>
</comment>
<evidence type="ECO:0000256" key="4">
    <source>
        <dbReference type="ARBA" id="ARBA00022605"/>
    </source>
</evidence>
<comment type="caution">
    <text evidence="10">The sequence shown here is derived from an EMBL/GenBank/DDBJ whole genome shotgun (WGS) entry which is preliminary data.</text>
</comment>
<feature type="site" description="Could be important to modulate the pK values of the two catalytic cysteine residues" evidence="8">
    <location>
        <position position="187"/>
    </location>
</feature>
<feature type="binding site" evidence="8">
    <location>
        <begin position="75"/>
        <end position="76"/>
    </location>
    <ligand>
        <name>substrate</name>
    </ligand>
</feature>
<dbReference type="UniPathway" id="UPA00034">
    <property type="reaction ID" value="UER00025"/>
</dbReference>
<evidence type="ECO:0000256" key="7">
    <source>
        <dbReference type="ARBA" id="ARBA00051712"/>
    </source>
</evidence>
<keyword evidence="11" id="KW-1185">Reference proteome</keyword>
<keyword evidence="8" id="KW-0963">Cytoplasm</keyword>
<dbReference type="STRING" id="153721.MYP_1998"/>
<feature type="site" description="Could be important to modulate the pK values of the two catalytic cysteine residues" evidence="8">
    <location>
        <position position="138"/>
    </location>
</feature>
<comment type="subunit">
    <text evidence="8">Homodimer.</text>
</comment>
<dbReference type="HAMAP" id="MF_00197">
    <property type="entry name" value="DAP_epimerase"/>
    <property type="match status" value="1"/>
</dbReference>
<dbReference type="PANTHER" id="PTHR31689">
    <property type="entry name" value="DIAMINOPIMELATE EPIMERASE, CHLOROPLASTIC"/>
    <property type="match status" value="1"/>
</dbReference>
<dbReference type="PANTHER" id="PTHR31689:SF0">
    <property type="entry name" value="DIAMINOPIMELATE EPIMERASE"/>
    <property type="match status" value="1"/>
</dbReference>
<gene>
    <name evidence="8" type="primary">dapF</name>
    <name evidence="10" type="ORF">MYP_1998</name>
</gene>
<name>A0A098LD00_9BACT</name>
<dbReference type="GO" id="GO:0008837">
    <property type="term" value="F:diaminopimelate epimerase activity"/>
    <property type="evidence" value="ECO:0007669"/>
    <property type="project" value="UniProtKB-UniRule"/>
</dbReference>
<keyword evidence="4 8" id="KW-0028">Amino-acid biosynthesis</keyword>